<dbReference type="AlphaFoldDB" id="A0A0R3RV55"/>
<keyword evidence="1" id="KW-1185">Reference proteome</keyword>
<sequence>MNCPKKDYVVCGFYLTYEFLDLSYASTGSTEESLRGSRKLLSLENHRSRKESPGYKNGALSNGNTVETGYANNAYVAGDTFCDNTNMDKTEPIPLEQVMISMNRVAEHLEKREGRGEESKLLRDFFMQKPVQEAIESSVVIHKKTKVSLRSVRHHHRSNHSFLHRVFSHSLCS</sequence>
<dbReference type="WBParaSite" id="EEL_0000595801-mRNA-1">
    <property type="protein sequence ID" value="EEL_0000595801-mRNA-1"/>
    <property type="gene ID" value="EEL_0000595801"/>
</dbReference>
<protein>
    <submittedName>
        <fullName evidence="2">Ovule protein</fullName>
    </submittedName>
</protein>
<evidence type="ECO:0000313" key="2">
    <source>
        <dbReference type="WBParaSite" id="EEL_0000595801-mRNA-1"/>
    </source>
</evidence>
<name>A0A0R3RV55_9BILA</name>
<dbReference type="STRING" id="1147741.A0A0R3RV55"/>
<proteinExistence type="predicted"/>
<evidence type="ECO:0000313" key="1">
    <source>
        <dbReference type="Proteomes" id="UP000050640"/>
    </source>
</evidence>
<dbReference type="Proteomes" id="UP000050640">
    <property type="component" value="Unplaced"/>
</dbReference>
<organism evidence="1 2">
    <name type="scientific">Elaeophora elaphi</name>
    <dbReference type="NCBI Taxonomy" id="1147741"/>
    <lineage>
        <taxon>Eukaryota</taxon>
        <taxon>Metazoa</taxon>
        <taxon>Ecdysozoa</taxon>
        <taxon>Nematoda</taxon>
        <taxon>Chromadorea</taxon>
        <taxon>Rhabditida</taxon>
        <taxon>Spirurina</taxon>
        <taxon>Spiruromorpha</taxon>
        <taxon>Filarioidea</taxon>
        <taxon>Onchocercidae</taxon>
        <taxon>Elaeophora</taxon>
    </lineage>
</organism>
<accession>A0A0R3RV55</accession>
<reference evidence="2" key="1">
    <citation type="submission" date="2017-02" db="UniProtKB">
        <authorList>
            <consortium name="WormBaseParasite"/>
        </authorList>
    </citation>
    <scope>IDENTIFICATION</scope>
</reference>